<keyword evidence="8" id="KW-1185">Reference proteome</keyword>
<evidence type="ECO:0000256" key="3">
    <source>
        <dbReference type="ARBA" id="ARBA00022729"/>
    </source>
</evidence>
<evidence type="ECO:0000313" key="9">
    <source>
        <dbReference type="RefSeq" id="XP_005090464.2"/>
    </source>
</evidence>
<feature type="region of interest" description="Disordered" evidence="5">
    <location>
        <begin position="55"/>
        <end position="148"/>
    </location>
</feature>
<evidence type="ECO:0000256" key="6">
    <source>
        <dbReference type="SAM" id="Phobius"/>
    </source>
</evidence>
<keyword evidence="6" id="KW-0472">Membrane</keyword>
<accession>A0ABM0JCE7</accession>
<name>A0ABM0JCE7_APLCA</name>
<evidence type="ECO:0000256" key="7">
    <source>
        <dbReference type="SAM" id="SignalP"/>
    </source>
</evidence>
<dbReference type="Proteomes" id="UP000694888">
    <property type="component" value="Unplaced"/>
</dbReference>
<keyword evidence="2 6" id="KW-0812">Transmembrane</keyword>
<evidence type="ECO:0000256" key="4">
    <source>
        <dbReference type="ARBA" id="ARBA00022989"/>
    </source>
</evidence>
<proteinExistence type="predicted"/>
<feature type="signal peptide" evidence="7">
    <location>
        <begin position="1"/>
        <end position="25"/>
    </location>
</feature>
<dbReference type="InterPro" id="IPR031152">
    <property type="entry name" value="PLXDC"/>
</dbReference>
<dbReference type="PANTHER" id="PTHR13055">
    <property type="entry name" value="TUMOR ENDOTHELIAL MARKER 7 RELATED"/>
    <property type="match status" value="1"/>
</dbReference>
<sequence>MAAKGSAPVVLVVQILLFMIWSCLAFESHVQYEITGARSTGSGEAVEILLSEHAREKRQADVQQSSPEAANSPSGSSMPDNSNGATPDQDQVNDTSSATSGDEATTQQTTPDAPAAGVTSDPPGAGQAVDPTDSTGSSNDPFADADVRHDNNKYYTSDYMNPNHFEHYWTDLQTAKEHKTLSAGHRVAAVIPLKFDFRFYGHEIKNVTVATGGFIYMSPFLHQWLTATQYIAPLMANFDPSLSVNSSIYYESLDTQFTVEWKNVMLQDQQSKGQFHFQASLFPDSSIQFAYKSVPSLVSSISKSKHPVKAGLSDAYYNDTYLPQYDIKRRTIYEYHKVALNQTLIRTGSVIKIIPVKTCNTLASCDTCSSHTDVVFDCKWCNKIGRCSDGMDWYRQHWNLQGCKETHTADSEVCSSLPTPTKPIVDPHDTSMYDMVKCSNGSSCSTSTSSPTTPAQQQHEQQAVVDKCGGGRCKDDDKKQTTVIVVLVVAFILVLVGAAGGWVYYAYTHPTSRSGMWLMEHRPSQIKAKIKFWKSSSASSAKYQTETDA</sequence>
<protein>
    <submittedName>
        <fullName evidence="9">Plexin domain-containing protein 1 isoform X2</fullName>
    </submittedName>
</protein>
<evidence type="ECO:0000256" key="5">
    <source>
        <dbReference type="SAM" id="MobiDB-lite"/>
    </source>
</evidence>
<feature type="compositionally biased region" description="Low complexity" evidence="5">
    <location>
        <begin position="104"/>
        <end position="116"/>
    </location>
</feature>
<evidence type="ECO:0000256" key="2">
    <source>
        <dbReference type="ARBA" id="ARBA00022692"/>
    </source>
</evidence>
<keyword evidence="3 7" id="KW-0732">Signal</keyword>
<keyword evidence="4 6" id="KW-1133">Transmembrane helix</keyword>
<dbReference type="RefSeq" id="XP_005090464.2">
    <property type="nucleotide sequence ID" value="XM_005090407.3"/>
</dbReference>
<organism evidence="8 9">
    <name type="scientific">Aplysia californica</name>
    <name type="common">California sea hare</name>
    <dbReference type="NCBI Taxonomy" id="6500"/>
    <lineage>
        <taxon>Eukaryota</taxon>
        <taxon>Metazoa</taxon>
        <taxon>Spiralia</taxon>
        <taxon>Lophotrochozoa</taxon>
        <taxon>Mollusca</taxon>
        <taxon>Gastropoda</taxon>
        <taxon>Heterobranchia</taxon>
        <taxon>Euthyneura</taxon>
        <taxon>Tectipleura</taxon>
        <taxon>Aplysiida</taxon>
        <taxon>Aplysioidea</taxon>
        <taxon>Aplysiidae</taxon>
        <taxon>Aplysia</taxon>
    </lineage>
</organism>
<gene>
    <name evidence="9" type="primary">LOC101847548</name>
</gene>
<comment type="subcellular location">
    <subcellularLocation>
        <location evidence="1">Membrane</location>
        <topology evidence="1">Single-pass type I membrane protein</topology>
    </subcellularLocation>
</comment>
<feature type="chain" id="PRO_5045351393" evidence="7">
    <location>
        <begin position="26"/>
        <end position="549"/>
    </location>
</feature>
<evidence type="ECO:0000313" key="8">
    <source>
        <dbReference type="Proteomes" id="UP000694888"/>
    </source>
</evidence>
<dbReference type="PANTHER" id="PTHR13055:SF12">
    <property type="entry name" value="LD40707P"/>
    <property type="match status" value="1"/>
</dbReference>
<feature type="compositionally biased region" description="Polar residues" evidence="5">
    <location>
        <begin position="61"/>
        <end position="103"/>
    </location>
</feature>
<feature type="transmembrane region" description="Helical" evidence="6">
    <location>
        <begin position="483"/>
        <end position="507"/>
    </location>
</feature>
<evidence type="ECO:0000256" key="1">
    <source>
        <dbReference type="ARBA" id="ARBA00004479"/>
    </source>
</evidence>
<dbReference type="GeneID" id="101847548"/>
<reference evidence="9" key="1">
    <citation type="submission" date="2025-08" db="UniProtKB">
        <authorList>
            <consortium name="RefSeq"/>
        </authorList>
    </citation>
    <scope>IDENTIFICATION</scope>
</reference>